<dbReference type="EMBL" id="CP002798">
    <property type="protein sequence ID" value="AEG50153.1"/>
    <property type="molecule type" value="Genomic_DNA"/>
</dbReference>
<accession>F6EZ60</accession>
<protein>
    <submittedName>
        <fullName evidence="2">Uncharacterized protein</fullName>
    </submittedName>
</protein>
<sequence length="66" mass="7094" precursor="true">MITKSKTRTRSLRAVFAAPLVMCVLSLIGLVSALAGDGLADWLSWAALAVPVLAVAWAMRRRRVQG</sequence>
<reference evidence="2 3" key="1">
    <citation type="submission" date="2011-05" db="EMBL/GenBank/DDBJ databases">
        <title>Complete sequence of chromosome 1 of Sphingobium chlorophenolicum L-1.</title>
        <authorList>
            <consortium name="US DOE Joint Genome Institute"/>
            <person name="Lucas S."/>
            <person name="Han J."/>
            <person name="Lapidus A."/>
            <person name="Cheng J.-F."/>
            <person name="Goodwin L."/>
            <person name="Pitluck S."/>
            <person name="Peters L."/>
            <person name="Daligault H."/>
            <person name="Han C."/>
            <person name="Tapia R."/>
            <person name="Land M."/>
            <person name="Hauser L."/>
            <person name="Kyrpides N."/>
            <person name="Ivanova N."/>
            <person name="Pagani I."/>
            <person name="Turner P."/>
            <person name="Copley S."/>
            <person name="Woyke T."/>
        </authorList>
    </citation>
    <scope>NUCLEOTIDE SEQUENCE [LARGE SCALE GENOMIC DNA]</scope>
    <source>
        <strain evidence="2 3">L-1</strain>
    </source>
</reference>
<evidence type="ECO:0000313" key="2">
    <source>
        <dbReference type="EMBL" id="AEG50153.1"/>
    </source>
</evidence>
<organism evidence="2 3">
    <name type="scientific">Sphingobium chlorophenolicum L-1</name>
    <dbReference type="NCBI Taxonomy" id="690566"/>
    <lineage>
        <taxon>Bacteria</taxon>
        <taxon>Pseudomonadati</taxon>
        <taxon>Pseudomonadota</taxon>
        <taxon>Alphaproteobacteria</taxon>
        <taxon>Sphingomonadales</taxon>
        <taxon>Sphingomonadaceae</taxon>
        <taxon>Sphingobium</taxon>
    </lineage>
</organism>
<dbReference type="AlphaFoldDB" id="F6EZ60"/>
<feature type="transmembrane region" description="Helical" evidence="1">
    <location>
        <begin position="12"/>
        <end position="36"/>
    </location>
</feature>
<keyword evidence="1" id="KW-1133">Transmembrane helix</keyword>
<proteinExistence type="predicted"/>
<keyword evidence="1" id="KW-0472">Membrane</keyword>
<name>F6EZ60_SPHCR</name>
<keyword evidence="1" id="KW-0812">Transmembrane</keyword>
<evidence type="ECO:0000313" key="3">
    <source>
        <dbReference type="Proteomes" id="UP000007150"/>
    </source>
</evidence>
<keyword evidence="3" id="KW-1185">Reference proteome</keyword>
<dbReference type="Proteomes" id="UP000007150">
    <property type="component" value="Chromosome 1"/>
</dbReference>
<feature type="transmembrane region" description="Helical" evidence="1">
    <location>
        <begin position="42"/>
        <end position="59"/>
    </location>
</feature>
<dbReference type="RefSeq" id="WP_013848390.1">
    <property type="nucleotide sequence ID" value="NC_015593.1"/>
</dbReference>
<dbReference type="HOGENOM" id="CLU_200178_1_0_5"/>
<evidence type="ECO:0000256" key="1">
    <source>
        <dbReference type="SAM" id="Phobius"/>
    </source>
</evidence>
<dbReference type="KEGG" id="sch:Sphch_2499"/>
<dbReference type="STRING" id="690566.Sphch_2499"/>
<gene>
    <name evidence="2" type="ORF">Sphch_2499</name>
</gene>